<dbReference type="InterPro" id="IPR003660">
    <property type="entry name" value="HAMP_dom"/>
</dbReference>
<dbReference type="GO" id="GO:0007165">
    <property type="term" value="P:signal transduction"/>
    <property type="evidence" value="ECO:0007669"/>
    <property type="project" value="UniProtKB-KW"/>
</dbReference>
<keyword evidence="14" id="KW-1185">Reference proteome</keyword>
<dbReference type="HOGENOM" id="CLU_000445_107_27_6"/>
<dbReference type="CDD" id="cd06225">
    <property type="entry name" value="HAMP"/>
    <property type="match status" value="1"/>
</dbReference>
<dbReference type="InterPro" id="IPR004090">
    <property type="entry name" value="Chemotax_Me-accpt_rcpt"/>
</dbReference>
<dbReference type="CDD" id="cd11386">
    <property type="entry name" value="MCP_signal"/>
    <property type="match status" value="1"/>
</dbReference>
<evidence type="ECO:0000313" key="14">
    <source>
        <dbReference type="Proteomes" id="UP000032427"/>
    </source>
</evidence>
<dbReference type="Pfam" id="PF00672">
    <property type="entry name" value="HAMP"/>
    <property type="match status" value="1"/>
</dbReference>
<evidence type="ECO:0000256" key="1">
    <source>
        <dbReference type="ARBA" id="ARBA00004141"/>
    </source>
</evidence>
<dbReference type="GO" id="GO:0006935">
    <property type="term" value="P:chemotaxis"/>
    <property type="evidence" value="ECO:0007669"/>
    <property type="project" value="InterPro"/>
</dbReference>
<dbReference type="PROSITE" id="PS51753">
    <property type="entry name" value="HBM"/>
    <property type="match status" value="1"/>
</dbReference>
<dbReference type="PANTHER" id="PTHR32089">
    <property type="entry name" value="METHYL-ACCEPTING CHEMOTAXIS PROTEIN MCPB"/>
    <property type="match status" value="1"/>
</dbReference>
<evidence type="ECO:0000256" key="6">
    <source>
        <dbReference type="ARBA" id="ARBA00029447"/>
    </source>
</evidence>
<sequence length="652" mass="70638">MGLDNISIAKKLSISPTVLIIILIVISFVSSNLLNNLSNDMKKISFDLAPDTELAAELTDAVYGLRLTVKNYIKTGDEQFITTFNQQASQWKGKMSQAYQDIQTPQRVQILKSIDSMKTQYLQTFTNIVISNMRNRNDIVKGTLNVNGPEIERKLTQVMKSAKKDGDVIAAYHAGRAVRALLLSRLYVSKFLVENQQAQVERFNQEFSSAKKELDILLDTLENPGRRRLTTEAKEYLEQYKQASNNIVSIIYNRNDGIKTLDNIGPQIAQSIATLRASISDSMKEAAITAQENTDSSISILFMMAAAAVSLGVLVSFIVTKAIVSKLISTNDVLADIAQGEGDLTIRIPETGTDELALLAHNYNTFADKLQGTISKLNTVSNSMLSSAQTLTNKANSTQEEVREQQAQAQLAASAMTQMSASAQEVSNSALQASELSQSTADAANKGTQVVVDATKSMEHLSLQISDASDTVELLRSDSEEIGTVLDVIRSIAEQTNLLALNAAIEAARAGEQGRGFAVVADEVRSLASRTQESTEEIQNIIVSLQQRSESASQAMTKSRSSTEETAAQVSSAEKVLMSIDGFIEQINDSIGHISSAAGEQAIAADEVSINVNTMSDISDNTLEQSIETTQSAEHLNQLGTEVSGLLGQFKA</sequence>
<dbReference type="PANTHER" id="PTHR32089:SF119">
    <property type="entry name" value="METHYL-ACCEPTING CHEMOTAXIS PROTEIN CTPL"/>
    <property type="match status" value="1"/>
</dbReference>
<evidence type="ECO:0000256" key="3">
    <source>
        <dbReference type="ARBA" id="ARBA00022989"/>
    </source>
</evidence>
<accession>A0A090I8D1</accession>
<dbReference type="InterPro" id="IPR032255">
    <property type="entry name" value="HBM"/>
</dbReference>
<feature type="coiled-coil region" evidence="8">
    <location>
        <begin position="193"/>
        <end position="246"/>
    </location>
</feature>
<dbReference type="GO" id="GO:0016020">
    <property type="term" value="C:membrane"/>
    <property type="evidence" value="ECO:0007669"/>
    <property type="project" value="UniProtKB-SubCell"/>
</dbReference>
<dbReference type="STRING" id="80852.AWOD_II_1288"/>
<dbReference type="SMART" id="SM00304">
    <property type="entry name" value="HAMP"/>
    <property type="match status" value="1"/>
</dbReference>
<evidence type="ECO:0000256" key="7">
    <source>
        <dbReference type="PROSITE-ProRule" id="PRU00284"/>
    </source>
</evidence>
<keyword evidence="3 9" id="KW-1133">Transmembrane helix</keyword>
<keyword evidence="8" id="KW-0175">Coiled coil</keyword>
<gene>
    <name evidence="13" type="ORF">AWOD_II_1288</name>
</gene>
<evidence type="ECO:0000256" key="4">
    <source>
        <dbReference type="ARBA" id="ARBA00023136"/>
    </source>
</evidence>
<evidence type="ECO:0000313" key="13">
    <source>
        <dbReference type="EMBL" id="CED57901.1"/>
    </source>
</evidence>
<keyword evidence="5 7" id="KW-0807">Transducer</keyword>
<dbReference type="SMART" id="SM00283">
    <property type="entry name" value="MA"/>
    <property type="match status" value="1"/>
</dbReference>
<dbReference type="PRINTS" id="PR00260">
    <property type="entry name" value="CHEMTRNSDUCR"/>
</dbReference>
<dbReference type="PROSITE" id="PS50111">
    <property type="entry name" value="CHEMOTAXIS_TRANSDUC_2"/>
    <property type="match status" value="1"/>
</dbReference>
<dbReference type="PROSITE" id="PS50885">
    <property type="entry name" value="HAMP"/>
    <property type="match status" value="1"/>
</dbReference>
<proteinExistence type="inferred from homology"/>
<feature type="transmembrane region" description="Helical" evidence="9">
    <location>
        <begin position="12"/>
        <end position="34"/>
    </location>
</feature>
<dbReference type="Pfam" id="PF00015">
    <property type="entry name" value="MCPsignal"/>
    <property type="match status" value="1"/>
</dbReference>
<evidence type="ECO:0000256" key="5">
    <source>
        <dbReference type="ARBA" id="ARBA00023224"/>
    </source>
</evidence>
<feature type="domain" description="HBM" evidence="12">
    <location>
        <begin position="47"/>
        <end position="287"/>
    </location>
</feature>
<dbReference type="GO" id="GO:0004888">
    <property type="term" value="F:transmembrane signaling receptor activity"/>
    <property type="evidence" value="ECO:0007669"/>
    <property type="project" value="InterPro"/>
</dbReference>
<dbReference type="SUPFAM" id="SSF58104">
    <property type="entry name" value="Methyl-accepting chemotaxis protein (MCP) signaling domain"/>
    <property type="match status" value="1"/>
</dbReference>
<comment type="similarity">
    <text evidence="6">Belongs to the methyl-accepting chemotaxis (MCP) protein family.</text>
</comment>
<dbReference type="GeneID" id="28543544"/>
<feature type="domain" description="HAMP" evidence="11">
    <location>
        <begin position="321"/>
        <end position="375"/>
    </location>
</feature>
<name>A0A090I8D1_9GAMM</name>
<dbReference type="AlphaFoldDB" id="A0A090I8D1"/>
<dbReference type="FunFam" id="1.10.287.950:FF:000001">
    <property type="entry name" value="Methyl-accepting chemotaxis sensory transducer"/>
    <property type="match status" value="1"/>
</dbReference>
<dbReference type="Proteomes" id="UP000032427">
    <property type="component" value="Chromosome 2"/>
</dbReference>
<dbReference type="InterPro" id="IPR004089">
    <property type="entry name" value="MCPsignal_dom"/>
</dbReference>
<comment type="subcellular location">
    <subcellularLocation>
        <location evidence="1">Membrane</location>
        <topology evidence="1">Multi-pass membrane protein</topology>
    </subcellularLocation>
</comment>
<evidence type="ECO:0000256" key="9">
    <source>
        <dbReference type="SAM" id="Phobius"/>
    </source>
</evidence>
<dbReference type="EMBL" id="LN554847">
    <property type="protein sequence ID" value="CED57901.1"/>
    <property type="molecule type" value="Genomic_DNA"/>
</dbReference>
<feature type="transmembrane region" description="Helical" evidence="9">
    <location>
        <begin position="298"/>
        <end position="319"/>
    </location>
</feature>
<evidence type="ECO:0000259" key="12">
    <source>
        <dbReference type="PROSITE" id="PS51753"/>
    </source>
</evidence>
<reference evidence="14" key="1">
    <citation type="submission" date="2014-09" db="EMBL/GenBank/DDBJ databases">
        <authorList>
            <person name="Hjerde E."/>
        </authorList>
    </citation>
    <scope>NUCLEOTIDE SEQUENCE [LARGE SCALE GENOMIC DNA]</scope>
    <source>
        <strain evidence="14">06/09/139</strain>
    </source>
</reference>
<feature type="domain" description="Methyl-accepting transducer" evidence="10">
    <location>
        <begin position="380"/>
        <end position="616"/>
    </location>
</feature>
<dbReference type="SMART" id="SM01358">
    <property type="entry name" value="HBM"/>
    <property type="match status" value="1"/>
</dbReference>
<evidence type="ECO:0000256" key="2">
    <source>
        <dbReference type="ARBA" id="ARBA00022692"/>
    </source>
</evidence>
<evidence type="ECO:0000259" key="11">
    <source>
        <dbReference type="PROSITE" id="PS50885"/>
    </source>
</evidence>
<dbReference type="KEGG" id="awd:AWOD_II_1288"/>
<keyword evidence="4 9" id="KW-0472">Membrane</keyword>
<evidence type="ECO:0000259" key="10">
    <source>
        <dbReference type="PROSITE" id="PS50111"/>
    </source>
</evidence>
<organism evidence="13 14">
    <name type="scientific">Aliivibrio wodanis</name>
    <dbReference type="NCBI Taxonomy" id="80852"/>
    <lineage>
        <taxon>Bacteria</taxon>
        <taxon>Pseudomonadati</taxon>
        <taxon>Pseudomonadota</taxon>
        <taxon>Gammaproteobacteria</taxon>
        <taxon>Vibrionales</taxon>
        <taxon>Vibrionaceae</taxon>
        <taxon>Aliivibrio</taxon>
    </lineage>
</organism>
<dbReference type="Gene3D" id="1.10.287.950">
    <property type="entry name" value="Methyl-accepting chemotaxis protein"/>
    <property type="match status" value="1"/>
</dbReference>
<evidence type="ECO:0000256" key="8">
    <source>
        <dbReference type="SAM" id="Coils"/>
    </source>
</evidence>
<dbReference type="PATRIC" id="fig|80852.17.peg.4097"/>
<dbReference type="OrthoDB" id="9795078at2"/>
<keyword evidence="2 9" id="KW-0812">Transmembrane</keyword>
<protein>
    <submittedName>
        <fullName evidence="13">Methyl-accepting chemotaxis protein</fullName>
    </submittedName>
</protein>